<gene>
    <name evidence="2" type="ORF">TBIB3V08_LOCUS7292</name>
</gene>
<proteinExistence type="predicted"/>
<accession>A0A7R9I499</accession>
<sequence length="285" mass="31469">MRSIFHEEEDRTGQPPAECFKATAVGPPVVIGRVAPGGLYPPIPLCVSYSRVSVTLSVQTECRCYWDHPQVCDNRRKTAWRLKTMLIVLPSSIGRYVLPVSPASPSLTASSHEGTIQVTYMSVDHYTYRMEPGSSRLVASLPDQTGWNKGPLDLKSVSLTTPPRSRTSPKVPFADSPLLTDLPLGQQDIESSGGSSREYYWGFRRQLKEDITGRTTITSQWGFRRQLIKDITGRTTITCYWSFRRQFTEDITAPPCGLAGILQLCGVLPSGEAGNIDEPALQSSS</sequence>
<reference evidence="2" key="1">
    <citation type="submission" date="2020-11" db="EMBL/GenBank/DDBJ databases">
        <authorList>
            <person name="Tran Van P."/>
        </authorList>
    </citation>
    <scope>NUCLEOTIDE SEQUENCE</scope>
</reference>
<organism evidence="2">
    <name type="scientific">Timema bartmani</name>
    <dbReference type="NCBI Taxonomy" id="61472"/>
    <lineage>
        <taxon>Eukaryota</taxon>
        <taxon>Metazoa</taxon>
        <taxon>Ecdysozoa</taxon>
        <taxon>Arthropoda</taxon>
        <taxon>Hexapoda</taxon>
        <taxon>Insecta</taxon>
        <taxon>Pterygota</taxon>
        <taxon>Neoptera</taxon>
        <taxon>Polyneoptera</taxon>
        <taxon>Phasmatodea</taxon>
        <taxon>Timematodea</taxon>
        <taxon>Timematoidea</taxon>
        <taxon>Timematidae</taxon>
        <taxon>Timema</taxon>
    </lineage>
</organism>
<protein>
    <submittedName>
        <fullName evidence="2">Uncharacterized protein</fullName>
    </submittedName>
</protein>
<evidence type="ECO:0000313" key="2">
    <source>
        <dbReference type="EMBL" id="CAD7444927.1"/>
    </source>
</evidence>
<dbReference type="AlphaFoldDB" id="A0A7R9I499"/>
<feature type="region of interest" description="Disordered" evidence="1">
    <location>
        <begin position="152"/>
        <end position="172"/>
    </location>
</feature>
<name>A0A7R9I499_9NEOP</name>
<dbReference type="EMBL" id="OD566973">
    <property type="protein sequence ID" value="CAD7444927.1"/>
    <property type="molecule type" value="Genomic_DNA"/>
</dbReference>
<evidence type="ECO:0000256" key="1">
    <source>
        <dbReference type="SAM" id="MobiDB-lite"/>
    </source>
</evidence>
<feature type="compositionally biased region" description="Polar residues" evidence="1">
    <location>
        <begin position="157"/>
        <end position="168"/>
    </location>
</feature>